<organism evidence="1 2">
    <name type="scientific">Symbiodinium necroappetens</name>
    <dbReference type="NCBI Taxonomy" id="1628268"/>
    <lineage>
        <taxon>Eukaryota</taxon>
        <taxon>Sar</taxon>
        <taxon>Alveolata</taxon>
        <taxon>Dinophyceae</taxon>
        <taxon>Suessiales</taxon>
        <taxon>Symbiodiniaceae</taxon>
        <taxon>Symbiodinium</taxon>
    </lineage>
</organism>
<dbReference type="EMBL" id="CAJNJA010006636">
    <property type="protein sequence ID" value="CAE7213314.1"/>
    <property type="molecule type" value="Genomic_DNA"/>
</dbReference>
<feature type="non-terminal residue" evidence="1">
    <location>
        <position position="1"/>
    </location>
</feature>
<keyword evidence="2" id="KW-1185">Reference proteome</keyword>
<reference evidence="1" key="1">
    <citation type="submission" date="2021-02" db="EMBL/GenBank/DDBJ databases">
        <authorList>
            <person name="Dougan E. K."/>
            <person name="Rhodes N."/>
            <person name="Thang M."/>
            <person name="Chan C."/>
        </authorList>
    </citation>
    <scope>NUCLEOTIDE SEQUENCE</scope>
</reference>
<name>A0A812JSE8_9DINO</name>
<dbReference type="Proteomes" id="UP000601435">
    <property type="component" value="Unassembled WGS sequence"/>
</dbReference>
<sequence>MWKNKLPPTSSDETICHAKHYTGRGVMKFYTTGEDLGKDMRSSSTLTCRKATGCGLKLRSTWRGDTGHLLQKK</sequence>
<accession>A0A812JSE8</accession>
<gene>
    <name evidence="1" type="ORF">SNEC2469_LOCUS2298</name>
</gene>
<proteinExistence type="predicted"/>
<protein>
    <submittedName>
        <fullName evidence="1">Uncharacterized protein</fullName>
    </submittedName>
</protein>
<evidence type="ECO:0000313" key="1">
    <source>
        <dbReference type="EMBL" id="CAE7213314.1"/>
    </source>
</evidence>
<evidence type="ECO:0000313" key="2">
    <source>
        <dbReference type="Proteomes" id="UP000601435"/>
    </source>
</evidence>
<comment type="caution">
    <text evidence="1">The sequence shown here is derived from an EMBL/GenBank/DDBJ whole genome shotgun (WGS) entry which is preliminary data.</text>
</comment>
<dbReference type="OrthoDB" id="10252157at2759"/>
<dbReference type="AlphaFoldDB" id="A0A812JSE8"/>